<reference evidence="7" key="2">
    <citation type="submission" date="2020-08" db="EMBL/GenBank/DDBJ databases">
        <title>Plant Genome Project.</title>
        <authorList>
            <person name="Zhang R.-G."/>
        </authorList>
    </citation>
    <scope>NUCLEOTIDE SEQUENCE</scope>
    <source>
        <strain evidence="7">Huo1</strain>
        <tissue evidence="7">Leaf</tissue>
    </source>
</reference>
<evidence type="ECO:0000259" key="6">
    <source>
        <dbReference type="Pfam" id="PF00010"/>
    </source>
</evidence>
<accession>A0A8X8XH17</accession>
<feature type="region of interest" description="Disordered" evidence="5">
    <location>
        <begin position="1"/>
        <end position="21"/>
    </location>
</feature>
<dbReference type="Pfam" id="PF00010">
    <property type="entry name" value="HLH"/>
    <property type="match status" value="1"/>
</dbReference>
<sequence>MERDCSNPFIPSQEHEIPISTPDPDFSIWGVNFDQILFHNDPTNLGGKKMGEGDLQVIEDSRINEEVEKKKVHKEIERQRRQEMAALYDSLRSVLPSKSIKNKVRQLKVKRDKMMKSAENSKGLPISVRVKRCTGSAGVLIFATAEGRSLRLSRVLQVLVEEGLDVVDCNCTKFDGRLHCTIQCEDGGLNIDVQTLQVKLTSNIENFGDESG</sequence>
<proteinExistence type="predicted"/>
<protein>
    <recommendedName>
        <fullName evidence="6">BHLH domain-containing protein</fullName>
    </recommendedName>
</protein>
<keyword evidence="8" id="KW-1185">Reference proteome</keyword>
<evidence type="ECO:0000313" key="7">
    <source>
        <dbReference type="EMBL" id="KAG6411301.1"/>
    </source>
</evidence>
<evidence type="ECO:0000256" key="4">
    <source>
        <dbReference type="ARBA" id="ARBA00023242"/>
    </source>
</evidence>
<keyword evidence="4" id="KW-0539">Nucleus</keyword>
<dbReference type="EMBL" id="PNBA02000010">
    <property type="protein sequence ID" value="KAG6411301.1"/>
    <property type="molecule type" value="Genomic_DNA"/>
</dbReference>
<dbReference type="Proteomes" id="UP000298416">
    <property type="component" value="Unassembled WGS sequence"/>
</dbReference>
<keyword evidence="2" id="KW-0805">Transcription regulation</keyword>
<dbReference type="InterPro" id="IPR015660">
    <property type="entry name" value="MASH1/Ascl1a-like"/>
</dbReference>
<dbReference type="GO" id="GO:0000981">
    <property type="term" value="F:DNA-binding transcription factor activity, RNA polymerase II-specific"/>
    <property type="evidence" value="ECO:0007669"/>
    <property type="project" value="TreeGrafter"/>
</dbReference>
<evidence type="ECO:0000256" key="2">
    <source>
        <dbReference type="ARBA" id="ARBA00023015"/>
    </source>
</evidence>
<organism evidence="7">
    <name type="scientific">Salvia splendens</name>
    <name type="common">Scarlet sage</name>
    <dbReference type="NCBI Taxonomy" id="180675"/>
    <lineage>
        <taxon>Eukaryota</taxon>
        <taxon>Viridiplantae</taxon>
        <taxon>Streptophyta</taxon>
        <taxon>Embryophyta</taxon>
        <taxon>Tracheophyta</taxon>
        <taxon>Spermatophyta</taxon>
        <taxon>Magnoliopsida</taxon>
        <taxon>eudicotyledons</taxon>
        <taxon>Gunneridae</taxon>
        <taxon>Pentapetalae</taxon>
        <taxon>asterids</taxon>
        <taxon>lamiids</taxon>
        <taxon>Lamiales</taxon>
        <taxon>Lamiaceae</taxon>
        <taxon>Nepetoideae</taxon>
        <taxon>Mentheae</taxon>
        <taxon>Salviinae</taxon>
        <taxon>Salvia</taxon>
        <taxon>Salvia subgen. Calosphace</taxon>
        <taxon>core Calosphace</taxon>
    </lineage>
</organism>
<name>A0A8X8XH17_SALSN</name>
<keyword evidence="3" id="KW-0804">Transcription</keyword>
<dbReference type="InterPro" id="IPR036638">
    <property type="entry name" value="HLH_DNA-bd_sf"/>
</dbReference>
<gene>
    <name evidence="7" type="ORF">SASPL_129381</name>
</gene>
<dbReference type="PANTHER" id="PTHR13935:SF155">
    <property type="entry name" value="TRANSCRIPTION FACTOR BHLH120-LIKE"/>
    <property type="match status" value="1"/>
</dbReference>
<feature type="domain" description="BHLH" evidence="6">
    <location>
        <begin position="69"/>
        <end position="104"/>
    </location>
</feature>
<dbReference type="GO" id="GO:0046983">
    <property type="term" value="F:protein dimerization activity"/>
    <property type="evidence" value="ECO:0007669"/>
    <property type="project" value="InterPro"/>
</dbReference>
<comment type="subcellular location">
    <subcellularLocation>
        <location evidence="1">Nucleus</location>
    </subcellularLocation>
</comment>
<dbReference type="InterPro" id="IPR011598">
    <property type="entry name" value="bHLH_dom"/>
</dbReference>
<dbReference type="SUPFAM" id="SSF47459">
    <property type="entry name" value="HLH, helix-loop-helix DNA-binding domain"/>
    <property type="match status" value="1"/>
</dbReference>
<evidence type="ECO:0000256" key="1">
    <source>
        <dbReference type="ARBA" id="ARBA00004123"/>
    </source>
</evidence>
<dbReference type="GO" id="GO:0000977">
    <property type="term" value="F:RNA polymerase II transcription regulatory region sequence-specific DNA binding"/>
    <property type="evidence" value="ECO:0007669"/>
    <property type="project" value="TreeGrafter"/>
</dbReference>
<evidence type="ECO:0000256" key="3">
    <source>
        <dbReference type="ARBA" id="ARBA00023163"/>
    </source>
</evidence>
<comment type="caution">
    <text evidence="7">The sequence shown here is derived from an EMBL/GenBank/DDBJ whole genome shotgun (WGS) entry which is preliminary data.</text>
</comment>
<evidence type="ECO:0000256" key="5">
    <source>
        <dbReference type="SAM" id="MobiDB-lite"/>
    </source>
</evidence>
<dbReference type="PANTHER" id="PTHR13935">
    <property type="entry name" value="ACHAETE-SCUTE TRANSCRIPTION FACTOR-RELATED"/>
    <property type="match status" value="1"/>
</dbReference>
<dbReference type="AlphaFoldDB" id="A0A8X8XH17"/>
<reference evidence="7" key="1">
    <citation type="submission" date="2018-01" db="EMBL/GenBank/DDBJ databases">
        <authorList>
            <person name="Mao J.F."/>
        </authorList>
    </citation>
    <scope>NUCLEOTIDE SEQUENCE</scope>
    <source>
        <strain evidence="7">Huo1</strain>
        <tissue evidence="7">Leaf</tissue>
    </source>
</reference>
<evidence type="ECO:0000313" key="8">
    <source>
        <dbReference type="Proteomes" id="UP000298416"/>
    </source>
</evidence>
<dbReference type="Gene3D" id="4.10.280.10">
    <property type="entry name" value="Helix-loop-helix DNA-binding domain"/>
    <property type="match status" value="1"/>
</dbReference>
<dbReference type="GO" id="GO:0090575">
    <property type="term" value="C:RNA polymerase II transcription regulator complex"/>
    <property type="evidence" value="ECO:0007669"/>
    <property type="project" value="TreeGrafter"/>
</dbReference>